<dbReference type="EMBL" id="BMAV01026205">
    <property type="protein sequence ID" value="GFS48268.1"/>
    <property type="molecule type" value="Genomic_DNA"/>
</dbReference>
<evidence type="ECO:0000313" key="2">
    <source>
        <dbReference type="Proteomes" id="UP000886998"/>
    </source>
</evidence>
<dbReference type="AlphaFoldDB" id="A0A8X6ILK0"/>
<name>A0A8X6ILK0_9ARAC</name>
<comment type="caution">
    <text evidence="1">The sequence shown here is derived from an EMBL/GenBank/DDBJ whole genome shotgun (WGS) entry which is preliminary data.</text>
</comment>
<reference evidence="1" key="1">
    <citation type="submission" date="2020-08" db="EMBL/GenBank/DDBJ databases">
        <title>Multicomponent nature underlies the extraordinary mechanical properties of spider dragline silk.</title>
        <authorList>
            <person name="Kono N."/>
            <person name="Nakamura H."/>
            <person name="Mori M."/>
            <person name="Yoshida Y."/>
            <person name="Ohtoshi R."/>
            <person name="Malay A.D."/>
            <person name="Moran D.A.P."/>
            <person name="Tomita M."/>
            <person name="Numata K."/>
            <person name="Arakawa K."/>
        </authorList>
    </citation>
    <scope>NUCLEOTIDE SEQUENCE</scope>
</reference>
<sequence>MMTERPLGMYLIGFLGNGFNFPARQGILCPQKPTPSPEF</sequence>
<keyword evidence="2" id="KW-1185">Reference proteome</keyword>
<proteinExistence type="predicted"/>
<protein>
    <submittedName>
        <fullName evidence="1">Uncharacterized protein</fullName>
    </submittedName>
</protein>
<feature type="non-terminal residue" evidence="1">
    <location>
        <position position="39"/>
    </location>
</feature>
<organism evidence="1 2">
    <name type="scientific">Trichonephila inaurata madagascariensis</name>
    <dbReference type="NCBI Taxonomy" id="2747483"/>
    <lineage>
        <taxon>Eukaryota</taxon>
        <taxon>Metazoa</taxon>
        <taxon>Ecdysozoa</taxon>
        <taxon>Arthropoda</taxon>
        <taxon>Chelicerata</taxon>
        <taxon>Arachnida</taxon>
        <taxon>Araneae</taxon>
        <taxon>Araneomorphae</taxon>
        <taxon>Entelegynae</taxon>
        <taxon>Araneoidea</taxon>
        <taxon>Nephilidae</taxon>
        <taxon>Trichonephila</taxon>
        <taxon>Trichonephila inaurata</taxon>
    </lineage>
</organism>
<evidence type="ECO:0000313" key="1">
    <source>
        <dbReference type="EMBL" id="GFS48268.1"/>
    </source>
</evidence>
<accession>A0A8X6ILK0</accession>
<gene>
    <name evidence="1" type="ORF">TNIN_480601</name>
</gene>
<dbReference type="Proteomes" id="UP000886998">
    <property type="component" value="Unassembled WGS sequence"/>
</dbReference>